<comment type="caution">
    <text evidence="1">The sequence shown here is derived from an EMBL/GenBank/DDBJ whole genome shotgun (WGS) entry which is preliminary data.</text>
</comment>
<dbReference type="EMBL" id="BAABME010001487">
    <property type="protein sequence ID" value="GAA0149888.1"/>
    <property type="molecule type" value="Genomic_DNA"/>
</dbReference>
<organism evidence="1 2">
    <name type="scientific">Lithospermum erythrorhizon</name>
    <name type="common">Purple gromwell</name>
    <name type="synonym">Lithospermum officinale var. erythrorhizon</name>
    <dbReference type="NCBI Taxonomy" id="34254"/>
    <lineage>
        <taxon>Eukaryota</taxon>
        <taxon>Viridiplantae</taxon>
        <taxon>Streptophyta</taxon>
        <taxon>Embryophyta</taxon>
        <taxon>Tracheophyta</taxon>
        <taxon>Spermatophyta</taxon>
        <taxon>Magnoliopsida</taxon>
        <taxon>eudicotyledons</taxon>
        <taxon>Gunneridae</taxon>
        <taxon>Pentapetalae</taxon>
        <taxon>asterids</taxon>
        <taxon>lamiids</taxon>
        <taxon>Boraginales</taxon>
        <taxon>Boraginaceae</taxon>
        <taxon>Boraginoideae</taxon>
        <taxon>Lithospermeae</taxon>
        <taxon>Lithospermum</taxon>
    </lineage>
</organism>
<gene>
    <name evidence="1" type="ORF">LIER_08950</name>
</gene>
<evidence type="ECO:0000313" key="2">
    <source>
        <dbReference type="Proteomes" id="UP001454036"/>
    </source>
</evidence>
<sequence>MEIEKDKAVCEARKIKKEVGTAHYFLEWKPNCGDNSGEVEGVEGQEDGIERQKDCEAVEVGVEGEAVMGEAAEVGPVVGEVVMDVVVEVYLVVGEAVECDNLEGENVEAEAVECEAGEAEQGASVDMEWFNNCLDGEAGMSCE</sequence>
<accession>A0AAV3PF64</accession>
<keyword evidence="2" id="KW-1185">Reference proteome</keyword>
<evidence type="ECO:0000313" key="1">
    <source>
        <dbReference type="EMBL" id="GAA0149888.1"/>
    </source>
</evidence>
<dbReference type="AlphaFoldDB" id="A0AAV3PF64"/>
<protein>
    <submittedName>
        <fullName evidence="1">Uncharacterized protein</fullName>
    </submittedName>
</protein>
<proteinExistence type="predicted"/>
<name>A0AAV3PF64_LITER</name>
<dbReference type="Proteomes" id="UP001454036">
    <property type="component" value="Unassembled WGS sequence"/>
</dbReference>
<reference evidence="1 2" key="1">
    <citation type="submission" date="2024-01" db="EMBL/GenBank/DDBJ databases">
        <title>The complete chloroplast genome sequence of Lithospermum erythrorhizon: insights into the phylogenetic relationship among Boraginaceae species and the maternal lineages of purple gromwells.</title>
        <authorList>
            <person name="Okada T."/>
            <person name="Watanabe K."/>
        </authorList>
    </citation>
    <scope>NUCLEOTIDE SEQUENCE [LARGE SCALE GENOMIC DNA]</scope>
</reference>